<keyword evidence="1" id="KW-0812">Transmembrane</keyword>
<dbReference type="AlphaFoldDB" id="A0A1X0NQE7"/>
<organism evidence="2 3">
    <name type="scientific">Trypanosoma theileri</name>
    <dbReference type="NCBI Taxonomy" id="67003"/>
    <lineage>
        <taxon>Eukaryota</taxon>
        <taxon>Discoba</taxon>
        <taxon>Euglenozoa</taxon>
        <taxon>Kinetoplastea</taxon>
        <taxon>Metakinetoplastina</taxon>
        <taxon>Trypanosomatida</taxon>
        <taxon>Trypanosomatidae</taxon>
        <taxon>Trypanosoma</taxon>
    </lineage>
</organism>
<feature type="transmembrane region" description="Helical" evidence="1">
    <location>
        <begin position="6"/>
        <end position="26"/>
    </location>
</feature>
<protein>
    <submittedName>
        <fullName evidence="2">Uncharacterized protein</fullName>
    </submittedName>
</protein>
<evidence type="ECO:0000313" key="2">
    <source>
        <dbReference type="EMBL" id="ORC86935.1"/>
    </source>
</evidence>
<feature type="transmembrane region" description="Helical" evidence="1">
    <location>
        <begin position="33"/>
        <end position="55"/>
    </location>
</feature>
<dbReference type="VEuPathDB" id="TriTrypDB:TM35_000252310"/>
<proteinExistence type="predicted"/>
<keyword evidence="3" id="KW-1185">Reference proteome</keyword>
<dbReference type="Proteomes" id="UP000192257">
    <property type="component" value="Unassembled WGS sequence"/>
</dbReference>
<evidence type="ECO:0000313" key="3">
    <source>
        <dbReference type="Proteomes" id="UP000192257"/>
    </source>
</evidence>
<dbReference type="RefSeq" id="XP_028881001.1">
    <property type="nucleotide sequence ID" value="XM_029027822.1"/>
</dbReference>
<comment type="caution">
    <text evidence="2">The sequence shown here is derived from an EMBL/GenBank/DDBJ whole genome shotgun (WGS) entry which is preliminary data.</text>
</comment>
<dbReference type="EMBL" id="NBCO01000025">
    <property type="protein sequence ID" value="ORC86935.1"/>
    <property type="molecule type" value="Genomic_DNA"/>
</dbReference>
<evidence type="ECO:0000256" key="1">
    <source>
        <dbReference type="SAM" id="Phobius"/>
    </source>
</evidence>
<name>A0A1X0NQE7_9TRYP</name>
<sequence>MILGIGDGTFAILFVTVFGIVMTLVGSYMLPRLAIVIGAVSLSLPFIVYGCIISAPHGPVPPPMPPTSYNREQPLRMDIALVDYFLPVRIVAMLVLILALAAGVGYYVLLVVREPPYKAPRVYSLREQLEELHPTWYR</sequence>
<accession>A0A1X0NQE7</accession>
<keyword evidence="1" id="KW-0472">Membrane</keyword>
<keyword evidence="1" id="KW-1133">Transmembrane helix</keyword>
<dbReference type="OrthoDB" id="251327at2759"/>
<dbReference type="GeneID" id="39987602"/>
<gene>
    <name evidence="2" type="ORF">TM35_000252310</name>
</gene>
<reference evidence="2 3" key="1">
    <citation type="submission" date="2017-03" db="EMBL/GenBank/DDBJ databases">
        <title>An alternative strategy for trypanosome survival in the mammalian bloodstream revealed through genome and transcriptome analysis of the ubiquitous bovine parasite Trypanosoma (Megatrypanum) theileri.</title>
        <authorList>
            <person name="Kelly S."/>
            <person name="Ivens A."/>
            <person name="Mott A."/>
            <person name="O'Neill E."/>
            <person name="Emms D."/>
            <person name="Macleod O."/>
            <person name="Voorheis P."/>
            <person name="Matthews J."/>
            <person name="Matthews K."/>
            <person name="Carrington M."/>
        </authorList>
    </citation>
    <scope>NUCLEOTIDE SEQUENCE [LARGE SCALE GENOMIC DNA]</scope>
    <source>
        <strain evidence="2">Edinburgh</strain>
    </source>
</reference>
<feature type="transmembrane region" description="Helical" evidence="1">
    <location>
        <begin position="90"/>
        <end position="112"/>
    </location>
</feature>